<dbReference type="AlphaFoldDB" id="A0A7G1NPI8"/>
<proteinExistence type="predicted"/>
<dbReference type="KEGG" id="stui:GCM10017668_63040"/>
<dbReference type="EMBL" id="AP023439">
    <property type="protein sequence ID" value="BCL24461.1"/>
    <property type="molecule type" value="Genomic_DNA"/>
</dbReference>
<evidence type="ECO:0000313" key="2">
    <source>
        <dbReference type="EMBL" id="BCL24461.1"/>
    </source>
</evidence>
<name>A0A7G1NPI8_9ACTN</name>
<evidence type="ECO:0000313" key="3">
    <source>
        <dbReference type="Proteomes" id="UP000516373"/>
    </source>
</evidence>
<sequence>MLRGAQAGRSIYLSKALGDPVFEQRLLIARQWSDPKRKLTIRSRSLPAARAALIPLRMPFEHMTNSTRGVPESSGPEGEECAEFNEFR</sequence>
<evidence type="ECO:0000256" key="1">
    <source>
        <dbReference type="SAM" id="MobiDB-lite"/>
    </source>
</evidence>
<reference evidence="2 3" key="1">
    <citation type="journal article" date="2014" name="Int. J. Syst. Evol. Microbiol.">
        <title>Complete genome sequence of Corynebacterium casei LMG S-19264T (=DSM 44701T), isolated from a smear-ripened cheese.</title>
        <authorList>
            <consortium name="US DOE Joint Genome Institute (JGI-PGF)"/>
            <person name="Walter F."/>
            <person name="Albersmeier A."/>
            <person name="Kalinowski J."/>
            <person name="Ruckert C."/>
        </authorList>
    </citation>
    <scope>NUCLEOTIDE SEQUENCE [LARGE SCALE GENOMIC DNA]</scope>
    <source>
        <strain evidence="2 3">JCM 4255</strain>
    </source>
</reference>
<protein>
    <submittedName>
        <fullName evidence="2">Uncharacterized protein</fullName>
    </submittedName>
</protein>
<feature type="region of interest" description="Disordered" evidence="1">
    <location>
        <begin position="63"/>
        <end position="88"/>
    </location>
</feature>
<organism evidence="2 3">
    <name type="scientific">Streptomyces tuirus</name>
    <dbReference type="NCBI Taxonomy" id="68278"/>
    <lineage>
        <taxon>Bacteria</taxon>
        <taxon>Bacillati</taxon>
        <taxon>Actinomycetota</taxon>
        <taxon>Actinomycetes</taxon>
        <taxon>Kitasatosporales</taxon>
        <taxon>Streptomycetaceae</taxon>
        <taxon>Streptomyces</taxon>
    </lineage>
</organism>
<gene>
    <name evidence="2" type="ORF">GCM10017668_63040</name>
</gene>
<dbReference type="Proteomes" id="UP000516373">
    <property type="component" value="Chromosome"/>
</dbReference>
<feature type="compositionally biased region" description="Acidic residues" evidence="1">
    <location>
        <begin position="77"/>
        <end position="88"/>
    </location>
</feature>
<accession>A0A7G1NPI8</accession>